<dbReference type="PANTHER" id="PTHR31232:SF133">
    <property type="entry name" value="S-PROTEIN HOMOLOG"/>
    <property type="match status" value="1"/>
</dbReference>
<evidence type="ECO:0000256" key="3">
    <source>
        <dbReference type="ARBA" id="ARBA00022471"/>
    </source>
</evidence>
<dbReference type="Pfam" id="PF05938">
    <property type="entry name" value="Self-incomp_S1"/>
    <property type="match status" value="1"/>
</dbReference>
<keyword evidence="4 6" id="KW-0964">Secreted</keyword>
<dbReference type="GO" id="GO:0005576">
    <property type="term" value="C:extracellular region"/>
    <property type="evidence" value="ECO:0007669"/>
    <property type="project" value="UniProtKB-SubCell"/>
</dbReference>
<keyword evidence="5" id="KW-0732">Signal</keyword>
<evidence type="ECO:0000256" key="1">
    <source>
        <dbReference type="ARBA" id="ARBA00004613"/>
    </source>
</evidence>
<name>A0AAN7FC56_QUERU</name>
<comment type="caution">
    <text evidence="7">The sequence shown here is derived from an EMBL/GenBank/DDBJ whole genome shotgun (WGS) entry which is preliminary data.</text>
</comment>
<evidence type="ECO:0000256" key="4">
    <source>
        <dbReference type="ARBA" id="ARBA00022525"/>
    </source>
</evidence>
<gene>
    <name evidence="7" type="ORF">RGQ29_021039</name>
</gene>
<reference evidence="7 8" key="1">
    <citation type="journal article" date="2023" name="G3 (Bethesda)">
        <title>A haplotype-resolved chromosome-scale genome for Quercus rubra L. provides insights into the genetics of adaptive traits for red oak species.</title>
        <authorList>
            <person name="Kapoor B."/>
            <person name="Jenkins J."/>
            <person name="Schmutz J."/>
            <person name="Zhebentyayeva T."/>
            <person name="Kuelheim C."/>
            <person name="Coggeshall M."/>
            <person name="Heim C."/>
            <person name="Lasky J.R."/>
            <person name="Leites L."/>
            <person name="Islam-Faridi N."/>
            <person name="Romero-Severson J."/>
            <person name="DeLeo V.L."/>
            <person name="Lucas S.M."/>
            <person name="Lazic D."/>
            <person name="Gailing O."/>
            <person name="Carlson J."/>
            <person name="Staton M."/>
        </authorList>
    </citation>
    <scope>NUCLEOTIDE SEQUENCE [LARGE SCALE GENOMIC DNA]</scope>
    <source>
        <strain evidence="7">Pseudo-F2</strain>
    </source>
</reference>
<dbReference type="Proteomes" id="UP001324115">
    <property type="component" value="Unassembled WGS sequence"/>
</dbReference>
<keyword evidence="3 6" id="KW-0713">Self-incompatibility</keyword>
<accession>A0AAN7FC56</accession>
<dbReference type="InterPro" id="IPR010264">
    <property type="entry name" value="Self-incomp_S1"/>
</dbReference>
<evidence type="ECO:0000256" key="2">
    <source>
        <dbReference type="ARBA" id="ARBA00005581"/>
    </source>
</evidence>
<dbReference type="AlphaFoldDB" id="A0AAN7FC56"/>
<dbReference type="GO" id="GO:0060320">
    <property type="term" value="P:rejection of self pollen"/>
    <property type="evidence" value="ECO:0007669"/>
    <property type="project" value="UniProtKB-KW"/>
</dbReference>
<organism evidence="7 8">
    <name type="scientific">Quercus rubra</name>
    <name type="common">Northern red oak</name>
    <name type="synonym">Quercus borealis</name>
    <dbReference type="NCBI Taxonomy" id="3512"/>
    <lineage>
        <taxon>Eukaryota</taxon>
        <taxon>Viridiplantae</taxon>
        <taxon>Streptophyta</taxon>
        <taxon>Embryophyta</taxon>
        <taxon>Tracheophyta</taxon>
        <taxon>Spermatophyta</taxon>
        <taxon>Magnoliopsida</taxon>
        <taxon>eudicotyledons</taxon>
        <taxon>Gunneridae</taxon>
        <taxon>Pentapetalae</taxon>
        <taxon>rosids</taxon>
        <taxon>fabids</taxon>
        <taxon>Fagales</taxon>
        <taxon>Fagaceae</taxon>
        <taxon>Quercus</taxon>
    </lineage>
</organism>
<comment type="similarity">
    <text evidence="2 6">Belongs to the plant self-incompatibility (S1) protein family.</text>
</comment>
<proteinExistence type="inferred from homology"/>
<dbReference type="PANTHER" id="PTHR31232">
    <property type="match status" value="1"/>
</dbReference>
<protein>
    <recommendedName>
        <fullName evidence="6">S-protein homolog</fullName>
    </recommendedName>
</protein>
<evidence type="ECO:0000313" key="7">
    <source>
        <dbReference type="EMBL" id="KAK4590707.1"/>
    </source>
</evidence>
<evidence type="ECO:0000256" key="6">
    <source>
        <dbReference type="RuleBase" id="RU367044"/>
    </source>
</evidence>
<dbReference type="EMBL" id="JAXUIC010000005">
    <property type="protein sequence ID" value="KAK4590707.1"/>
    <property type="molecule type" value="Genomic_DNA"/>
</dbReference>
<evidence type="ECO:0000256" key="5">
    <source>
        <dbReference type="ARBA" id="ARBA00022729"/>
    </source>
</evidence>
<sequence>MTSRVYVTLFNDLGMNVTVHCKSGDGDLGPHFIQYPNGFYQFNFKPNPFGTTDYYCNFQWPNIFQWFDIYLFDRDHPQCGRCNWKIKPDGVCKFNYETKDYDLCYPWNPN</sequence>
<keyword evidence="8" id="KW-1185">Reference proteome</keyword>
<evidence type="ECO:0000313" key="8">
    <source>
        <dbReference type="Proteomes" id="UP001324115"/>
    </source>
</evidence>
<comment type="subcellular location">
    <subcellularLocation>
        <location evidence="1 6">Secreted</location>
    </subcellularLocation>
</comment>